<dbReference type="InterPro" id="IPR011008">
    <property type="entry name" value="Dimeric_a/b-barrel"/>
</dbReference>
<feature type="domain" description="NIPSNAP" evidence="2">
    <location>
        <begin position="43"/>
        <end position="138"/>
    </location>
</feature>
<keyword evidence="4" id="KW-1185">Reference proteome</keyword>
<evidence type="ECO:0000313" key="3">
    <source>
        <dbReference type="EMBL" id="AMP07951.1"/>
    </source>
</evidence>
<gene>
    <name evidence="3" type="ORF">CAter282_0127</name>
</gene>
<dbReference type="Proteomes" id="UP000071778">
    <property type="component" value="Chromosome"/>
</dbReference>
<dbReference type="Gene3D" id="3.30.70.100">
    <property type="match status" value="1"/>
</dbReference>
<proteinExistence type="predicted"/>
<name>A0A127QD70_9BURK</name>
<accession>A0A127QD70</accession>
<reference evidence="3 4" key="1">
    <citation type="submission" date="2015-11" db="EMBL/GenBank/DDBJ databases">
        <title>Exploring the genomic traits of fungus-feeding bacterial genus Collimonas.</title>
        <authorList>
            <person name="Song C."/>
            <person name="Schmidt R."/>
            <person name="de Jager V."/>
            <person name="Krzyzanowska D."/>
            <person name="Jongedijk E."/>
            <person name="Cankar K."/>
            <person name="Beekwilder J."/>
            <person name="van Veen A."/>
            <person name="de Boer W."/>
            <person name="van Veen J.A."/>
            <person name="Garbeva P."/>
        </authorList>
    </citation>
    <scope>NUCLEOTIDE SEQUENCE [LARGE SCALE GENOMIC DNA]</scope>
    <source>
        <strain evidence="3 4">Ter282</strain>
    </source>
</reference>
<feature type="signal peptide" evidence="1">
    <location>
        <begin position="1"/>
        <end position="20"/>
    </location>
</feature>
<protein>
    <submittedName>
        <fullName evidence="3">NIPSNAP family protein</fullName>
    </submittedName>
</protein>
<feature type="chain" id="PRO_5007277795" evidence="1">
    <location>
        <begin position="21"/>
        <end position="286"/>
    </location>
</feature>
<sequence>MYRFIAGILLLAAAHASTFAPTPSTNQQNAMQTLSDTNDFQVVEFRRYQIKDGGLARFTTYFESFFPEAFQQLGALALGQFSERSNPNVFTWLRGFKDMDARAVVNSAFYYGPVWKEHRTTLNNLMIDSDNVLLLRPLNRDSGVSVLPAVDPACEVQGAQGVMVAQIFALKGGDVEQFASRAASVFATYQAAGLRQAGLLVTLDAKNNFPQLPVRTDGLYLVWLGIARDDGQLQNFYPLADHAANALAAEGLLRSAPELVILDPGKRSRLRWLAENIESTADTLPI</sequence>
<dbReference type="PATRIC" id="fig|279058.17.peg.144"/>
<keyword evidence="1" id="KW-0732">Signal</keyword>
<organism evidence="3 4">
    <name type="scientific">Collimonas arenae</name>
    <dbReference type="NCBI Taxonomy" id="279058"/>
    <lineage>
        <taxon>Bacteria</taxon>
        <taxon>Pseudomonadati</taxon>
        <taxon>Pseudomonadota</taxon>
        <taxon>Betaproteobacteria</taxon>
        <taxon>Burkholderiales</taxon>
        <taxon>Oxalobacteraceae</taxon>
        <taxon>Collimonas</taxon>
    </lineage>
</organism>
<dbReference type="RefSeq" id="WP_061531878.1">
    <property type="nucleotide sequence ID" value="NZ_CP013233.1"/>
</dbReference>
<dbReference type="InterPro" id="IPR012577">
    <property type="entry name" value="NIPSNAP"/>
</dbReference>
<evidence type="ECO:0000256" key="1">
    <source>
        <dbReference type="SAM" id="SignalP"/>
    </source>
</evidence>
<dbReference type="AlphaFoldDB" id="A0A127QD70"/>
<evidence type="ECO:0000313" key="4">
    <source>
        <dbReference type="Proteomes" id="UP000071778"/>
    </source>
</evidence>
<dbReference type="SUPFAM" id="SSF54909">
    <property type="entry name" value="Dimeric alpha+beta barrel"/>
    <property type="match status" value="1"/>
</dbReference>
<dbReference type="Pfam" id="PF07978">
    <property type="entry name" value="NIPSNAP"/>
    <property type="match status" value="1"/>
</dbReference>
<dbReference type="OrthoDB" id="9809695at2"/>
<dbReference type="EMBL" id="CP013235">
    <property type="protein sequence ID" value="AMP07951.1"/>
    <property type="molecule type" value="Genomic_DNA"/>
</dbReference>
<evidence type="ECO:0000259" key="2">
    <source>
        <dbReference type="Pfam" id="PF07978"/>
    </source>
</evidence>